<protein>
    <submittedName>
        <fullName evidence="1">Uncharacterized protein</fullName>
    </submittedName>
</protein>
<gene>
    <name evidence="1" type="ORF">LX16_4475</name>
</gene>
<dbReference type="AlphaFoldDB" id="A0A562URL0"/>
<evidence type="ECO:0000313" key="2">
    <source>
        <dbReference type="Proteomes" id="UP000321617"/>
    </source>
</evidence>
<evidence type="ECO:0000313" key="1">
    <source>
        <dbReference type="EMBL" id="TWJ08250.1"/>
    </source>
</evidence>
<organism evidence="1 2">
    <name type="scientific">Stackebrandtia albiflava</name>
    <dbReference type="NCBI Taxonomy" id="406432"/>
    <lineage>
        <taxon>Bacteria</taxon>
        <taxon>Bacillati</taxon>
        <taxon>Actinomycetota</taxon>
        <taxon>Actinomycetes</taxon>
        <taxon>Glycomycetales</taxon>
        <taxon>Glycomycetaceae</taxon>
        <taxon>Stackebrandtia</taxon>
    </lineage>
</organism>
<reference evidence="1 2" key="1">
    <citation type="journal article" date="2013" name="Stand. Genomic Sci.">
        <title>Genomic Encyclopedia of Type Strains, Phase I: The one thousand microbial genomes (KMG-I) project.</title>
        <authorList>
            <person name="Kyrpides N.C."/>
            <person name="Woyke T."/>
            <person name="Eisen J.A."/>
            <person name="Garrity G."/>
            <person name="Lilburn T.G."/>
            <person name="Beck B.J."/>
            <person name="Whitman W.B."/>
            <person name="Hugenholtz P."/>
            <person name="Klenk H.P."/>
        </authorList>
    </citation>
    <scope>NUCLEOTIDE SEQUENCE [LARGE SCALE GENOMIC DNA]</scope>
    <source>
        <strain evidence="1 2">DSM 45044</strain>
    </source>
</reference>
<dbReference type="EMBL" id="VLLL01000008">
    <property type="protein sequence ID" value="TWJ08250.1"/>
    <property type="molecule type" value="Genomic_DNA"/>
</dbReference>
<sequence length="84" mass="9451">MRIDYGVFDDPAVSYQVTGTAGSGEVNVVWRSQDRDVTVLRVDTGTGRVDAWHPLYLTRGETWRQAMVERALAVYRSATRQCEG</sequence>
<dbReference type="Proteomes" id="UP000321617">
    <property type="component" value="Unassembled WGS sequence"/>
</dbReference>
<keyword evidence="2" id="KW-1185">Reference proteome</keyword>
<name>A0A562URL0_9ACTN</name>
<dbReference type="RefSeq" id="WP_147142634.1">
    <property type="nucleotide sequence ID" value="NZ_BAABIJ010000004.1"/>
</dbReference>
<comment type="caution">
    <text evidence="1">The sequence shown here is derived from an EMBL/GenBank/DDBJ whole genome shotgun (WGS) entry which is preliminary data.</text>
</comment>
<accession>A0A562URL0</accession>
<proteinExistence type="predicted"/>